<evidence type="ECO:0000313" key="1">
    <source>
        <dbReference type="EMBL" id="SDI16011.1"/>
    </source>
</evidence>
<dbReference type="EMBL" id="FNDG01000012">
    <property type="protein sequence ID" value="SDI16011.1"/>
    <property type="molecule type" value="Genomic_DNA"/>
</dbReference>
<accession>A0A1G8IB67</accession>
<protein>
    <submittedName>
        <fullName evidence="1">Uncharacterized protein</fullName>
    </submittedName>
</protein>
<reference evidence="1 2" key="1">
    <citation type="submission" date="2016-10" db="EMBL/GenBank/DDBJ databases">
        <authorList>
            <person name="de Groot N.N."/>
        </authorList>
    </citation>
    <scope>NUCLEOTIDE SEQUENCE [LARGE SCALE GENOMIC DNA]</scope>
    <source>
        <strain evidence="1 2">LMG 18387</strain>
    </source>
</reference>
<proteinExistence type="predicted"/>
<name>A0A1G8IB67_9GAMM</name>
<dbReference type="AlphaFoldDB" id="A0A1G8IB67"/>
<organism evidence="1 2">
    <name type="scientific">Phytopseudomonas flavescens</name>
    <dbReference type="NCBI Taxonomy" id="29435"/>
    <lineage>
        <taxon>Bacteria</taxon>
        <taxon>Pseudomonadati</taxon>
        <taxon>Pseudomonadota</taxon>
        <taxon>Gammaproteobacteria</taxon>
        <taxon>Pseudomonadales</taxon>
        <taxon>Pseudomonadaceae</taxon>
        <taxon>Phytopseudomonas</taxon>
    </lineage>
</organism>
<evidence type="ECO:0000313" key="2">
    <source>
        <dbReference type="Proteomes" id="UP000198606"/>
    </source>
</evidence>
<gene>
    <name evidence="1" type="ORF">SAMN05216588_11227</name>
</gene>
<sequence length="41" mass="4735">MARRERFHWRIIRQPHGWGKYATATDSLALCKLPPAGEKEG</sequence>
<dbReference type="Proteomes" id="UP000198606">
    <property type="component" value="Unassembled WGS sequence"/>
</dbReference>
<dbReference type="STRING" id="29435.SAMN05216588_11227"/>